<feature type="domain" description="RNase H type-1" evidence="2">
    <location>
        <begin position="885"/>
        <end position="1007"/>
    </location>
</feature>
<dbReference type="CDD" id="cd01647">
    <property type="entry name" value="RT_LTR"/>
    <property type="match status" value="1"/>
</dbReference>
<proteinExistence type="predicted"/>
<organism evidence="3 4">
    <name type="scientific">Vitis vinifera</name>
    <name type="common">Grape</name>
    <dbReference type="NCBI Taxonomy" id="29760"/>
    <lineage>
        <taxon>Eukaryota</taxon>
        <taxon>Viridiplantae</taxon>
        <taxon>Streptophyta</taxon>
        <taxon>Embryophyta</taxon>
        <taxon>Tracheophyta</taxon>
        <taxon>Spermatophyta</taxon>
        <taxon>Magnoliopsida</taxon>
        <taxon>eudicotyledons</taxon>
        <taxon>Gunneridae</taxon>
        <taxon>Pentapetalae</taxon>
        <taxon>rosids</taxon>
        <taxon>Vitales</taxon>
        <taxon>Vitaceae</taxon>
        <taxon>Viteae</taxon>
        <taxon>Vitis</taxon>
    </lineage>
</organism>
<dbReference type="PANTHER" id="PTHR48475">
    <property type="entry name" value="RIBONUCLEASE H"/>
    <property type="match status" value="1"/>
</dbReference>
<dbReference type="Proteomes" id="UP000288805">
    <property type="component" value="Unassembled WGS sequence"/>
</dbReference>
<dbReference type="AlphaFoldDB" id="A0A438BWB4"/>
<evidence type="ECO:0000313" key="4">
    <source>
        <dbReference type="Proteomes" id="UP000288805"/>
    </source>
</evidence>
<dbReference type="SUPFAM" id="SSF56672">
    <property type="entry name" value="DNA/RNA polymerases"/>
    <property type="match status" value="1"/>
</dbReference>
<dbReference type="Gene3D" id="3.30.420.10">
    <property type="entry name" value="Ribonuclease H-like superfamily/Ribonuclease H"/>
    <property type="match status" value="2"/>
</dbReference>
<dbReference type="EMBL" id="QGNW01002603">
    <property type="protein sequence ID" value="RVW15275.1"/>
    <property type="molecule type" value="Genomic_DNA"/>
</dbReference>
<evidence type="ECO:0000259" key="2">
    <source>
        <dbReference type="Pfam" id="PF13456"/>
    </source>
</evidence>
<comment type="caution">
    <text evidence="3">The sequence shown here is derived from an EMBL/GenBank/DDBJ whole genome shotgun (WGS) entry which is preliminary data.</text>
</comment>
<reference evidence="3 4" key="1">
    <citation type="journal article" date="2018" name="PLoS Genet.">
        <title>Population sequencing reveals clonal diversity and ancestral inbreeding in the grapevine cultivar Chardonnay.</title>
        <authorList>
            <person name="Roach M.J."/>
            <person name="Johnson D.L."/>
            <person name="Bohlmann J."/>
            <person name="van Vuuren H.J."/>
            <person name="Jones S.J."/>
            <person name="Pretorius I.S."/>
            <person name="Schmidt S.A."/>
            <person name="Borneman A.R."/>
        </authorList>
    </citation>
    <scope>NUCLEOTIDE SEQUENCE [LARGE SCALE GENOMIC DNA]</scope>
    <source>
        <strain evidence="4">cv. Chardonnay</strain>
        <tissue evidence="3">Leaf</tissue>
    </source>
</reference>
<dbReference type="GO" id="GO:0003676">
    <property type="term" value="F:nucleic acid binding"/>
    <property type="evidence" value="ECO:0007669"/>
    <property type="project" value="InterPro"/>
</dbReference>
<feature type="region of interest" description="Disordered" evidence="1">
    <location>
        <begin position="111"/>
        <end position="135"/>
    </location>
</feature>
<feature type="region of interest" description="Disordered" evidence="1">
    <location>
        <begin position="582"/>
        <end position="601"/>
    </location>
</feature>
<name>A0A438BWB4_VITVI</name>
<dbReference type="InterPro" id="IPR036397">
    <property type="entry name" value="RNaseH_sf"/>
</dbReference>
<evidence type="ECO:0000256" key="1">
    <source>
        <dbReference type="SAM" id="MobiDB-lite"/>
    </source>
</evidence>
<protein>
    <recommendedName>
        <fullName evidence="2">RNase H type-1 domain-containing protein</fullName>
    </recommendedName>
</protein>
<dbReference type="GO" id="GO:0004523">
    <property type="term" value="F:RNA-DNA hybrid ribonuclease activity"/>
    <property type="evidence" value="ECO:0007669"/>
    <property type="project" value="InterPro"/>
</dbReference>
<accession>A0A438BWB4</accession>
<dbReference type="InterPro" id="IPR002156">
    <property type="entry name" value="RNaseH_domain"/>
</dbReference>
<evidence type="ECO:0000313" key="3">
    <source>
        <dbReference type="EMBL" id="RVW15275.1"/>
    </source>
</evidence>
<dbReference type="InterPro" id="IPR043502">
    <property type="entry name" value="DNA/RNA_pol_sf"/>
</dbReference>
<dbReference type="CDD" id="cd09279">
    <property type="entry name" value="RNase_HI_like"/>
    <property type="match status" value="1"/>
</dbReference>
<dbReference type="InterPro" id="IPR043128">
    <property type="entry name" value="Rev_trsase/Diguanyl_cyclase"/>
</dbReference>
<dbReference type="PANTHER" id="PTHR48475:SF1">
    <property type="entry name" value="RNASE H TYPE-1 DOMAIN-CONTAINING PROTEIN"/>
    <property type="match status" value="1"/>
</dbReference>
<sequence length="1125" mass="126223">MNQQVVMVGQFTTAMVSIQEALASLRQKIGSQQSRPPVFQDETPHDSLPLPPLPPVLTVLQASSYLLHGHSEVAPPAVVQTTIIDDGMLVASLLAKFRMLDIESISRGLWTDSSPTDVEGKKPSRGQRSVDQYRSRAPHQTYDQAYMPRTLFSQLGMPLSQALRKLTKAKLLMALIPKSLPQPVPPQFKMDLYCQVTLGLQTPTPFKLVPEAASVQTTTVVPLTFPYYSAQTPFVLILDVEKVRTPYVDDVHIPDIQNVIRGIFSNDDLPPEGSNHTHPLYISIGCSSRRVLSVLLDNGSVLNVYPLATAIALGYAPSDFGPSTQTVRAYDNTRREVMSTLEIELLIGLTTFVTLFQISHSDDDLFLTGFTFDEVQTLEMEDFHRDFVAMLFDQYGSTMVLDMMKNMSYLPGMGLGWRQHGPSEFMAIPYHDIPFELGFIPTKADYQYMARLRKERSHRCLQMGSLEVSSTVQEAELQRLIHWPQLSDGAPSTSTSVLAAPSSLDRISLMTLYFQDEIDEHGIFSEIGDIVDGAVPQDKVSVIEIAEEIQIAPAPEVTEDVIVVADLFDGHVGPILDIDDDIARHDSDDDSSSASDLDPIDQRVSPAIEHTKVVDFGTADQPSELKIGSDLSTDESDCLIQLLKSYLNIFAWSYEDMPGLNPSIVQHRLPLLPHARPYPEWLANVIPIPKKDGKMKVCVDFQDLNKASPKDDFPLPHIDMLVDSTTDHLMLSFMDGFFWVQSDPHGSRGHGEDRATTTLFYDMMHRDVEVYVDYMIMKSRDKLDHLVALERFFKRIRQFRLRLNPKKCTFGVTSGKLLGYMVSDRGIEAIQIRSEPSLTCLHRGPREISKASWVDFSTSVDSLPDCRTFMRMLLVTSLSGWRMYFDGTANHSRYGIGVLLISPRDDHIPRSVSFGILGSTSIRNNIVEYGACILGLETTVKLGIRQMEVFGDSNLVLRQIQDEWKTRDMKLRPYHAYLELLVQRFDDLRYTHLPKALNQFADALATLASMIDIHVEVWGINIIGKISPKSSSGHEFILVVIDYFTKWVEGASYARLTSSGLLVSSDHTLSIAMESLMSRFQADEYISEQMLTLYYSGATPYSLVYGMKVVLPVEIEMSSLRVALE</sequence>
<dbReference type="Gene3D" id="3.30.70.270">
    <property type="match status" value="1"/>
</dbReference>
<dbReference type="Pfam" id="PF13456">
    <property type="entry name" value="RVT_3"/>
    <property type="match status" value="1"/>
</dbReference>
<gene>
    <name evidence="3" type="ORF">CK203_082036</name>
</gene>